<evidence type="ECO:0000256" key="2">
    <source>
        <dbReference type="ARBA" id="ARBA00008338"/>
    </source>
</evidence>
<evidence type="ECO:0000313" key="12">
    <source>
        <dbReference type="EMBL" id="MFC3928396.1"/>
    </source>
</evidence>
<organism evidence="12 13">
    <name type="scientific">Streptococcus caprae</name>
    <dbReference type="NCBI Taxonomy" id="1640501"/>
    <lineage>
        <taxon>Bacteria</taxon>
        <taxon>Bacillati</taxon>
        <taxon>Bacillota</taxon>
        <taxon>Bacilli</taxon>
        <taxon>Lactobacillales</taxon>
        <taxon>Streptococcaceae</taxon>
        <taxon>Streptococcus</taxon>
    </lineage>
</organism>
<keyword evidence="7" id="KW-0843">Virulence</keyword>
<name>A0ABV8CW78_9STRE</name>
<evidence type="ECO:0000256" key="8">
    <source>
        <dbReference type="ARBA" id="ARBA00023136"/>
    </source>
</evidence>
<feature type="transmembrane region" description="Helical" evidence="11">
    <location>
        <begin position="12"/>
        <end position="31"/>
    </location>
</feature>
<feature type="transmembrane region" description="Helical" evidence="11">
    <location>
        <begin position="888"/>
        <end position="910"/>
    </location>
</feature>
<dbReference type="NCBIfam" id="TIGR03929">
    <property type="entry name" value="T7_esaA_Nterm"/>
    <property type="match status" value="1"/>
</dbReference>
<evidence type="ECO:0000256" key="7">
    <source>
        <dbReference type="ARBA" id="ARBA00023026"/>
    </source>
</evidence>
<accession>A0ABV8CW78</accession>
<evidence type="ECO:0000256" key="1">
    <source>
        <dbReference type="ARBA" id="ARBA00004651"/>
    </source>
</evidence>
<feature type="transmembrane region" description="Helical" evidence="11">
    <location>
        <begin position="948"/>
        <end position="967"/>
    </location>
</feature>
<dbReference type="Gene3D" id="3.40.1710.10">
    <property type="entry name" value="abc type-2 transporter like domain"/>
    <property type="match status" value="1"/>
</dbReference>
<proteinExistence type="inferred from homology"/>
<evidence type="ECO:0000313" key="13">
    <source>
        <dbReference type="Proteomes" id="UP001595807"/>
    </source>
</evidence>
<evidence type="ECO:0000256" key="10">
    <source>
        <dbReference type="SAM" id="Coils"/>
    </source>
</evidence>
<gene>
    <name evidence="12" type="primary">esaA</name>
    <name evidence="12" type="ORF">ACFORF_07430</name>
</gene>
<evidence type="ECO:0000256" key="6">
    <source>
        <dbReference type="ARBA" id="ARBA00022989"/>
    </source>
</evidence>
<dbReference type="PANTHER" id="PTHR43077">
    <property type="entry name" value="TRANSPORT PERMEASE YVFS-RELATED"/>
    <property type="match status" value="1"/>
</dbReference>
<keyword evidence="8 11" id="KW-0472">Membrane</keyword>
<dbReference type="InterPro" id="IPR023838">
    <property type="entry name" value="T7SS_EsaA"/>
</dbReference>
<dbReference type="PANTHER" id="PTHR43077:SF10">
    <property type="entry name" value="TRANSPORT PERMEASE PROTEIN"/>
    <property type="match status" value="1"/>
</dbReference>
<sequence>MKKINLSQPIRYAINIALILLLLAGVVFLNFNLQNKTQTENEQVSKVSQKLNVAVVNEDKSVESGGEIYNLGSSYIKSIERDDKHNWVVVSRSIAEAGLKNGDYQLVVYIPSDFSNKILDINNVNVEKTTVTYKVNANGNLQVENLANQLGKDIISDLNTQLVDMYMVSIMSNLYSAQQNVQKIADTQTTNIASYKKNLYDTAISFQDLFPNLVSTSESSLQANNSLMESLMSVTSLHQAVDTAQTEFNTSLEELVARHSSGDLSYEELTAAILSMNTQVLNAETSSLFEGLQSQQATLVSELESITGTTTTDENGLVTSATGVAQISAQIEALEASLQIEKDKLQAQIDAVAADAETLLDTYFARTTTGEAISLREFLNADATASTTSGSSTYETLLAQMVNESATDLVEKSAEELPAAKVSDIQSFLQFSGTDYSTAITEYDSAVETIVASNAGSIKFNEKLFKALQDAQADLAKLQPDYENSLKSITPAGEDTTLTVSDVDDSSTVWSVDITTADGKTTTETHKSGDSVSIPAGATYNITTTVSTGAATPATGTGATPPAITDHTLKVVQTTLAGTGKATFNYENYILALTNYNTLVQRVISAYNHVGTLAAEAYNHDTVLATKILDMDVRSALKTLVASALANNLTSYQTALANDSTLAKQLQDLKDSKDSIATQLANVQTTNTSISEQIKEQLALLESLKTQANTITDAQAKSDTSQSETTSGLTALSSQLQSLVSASDSVKASSEANSTEANSVNQIFTNFNSQVESAQQRGQNLSAEASVLMGQFEAELNESGDFASSFASVLNNAYSNGVPNEVLLDFLSNPVLQKTSSIKATTNVYRPFTWILLLEVVTLFTAYLFATQDLAKRVKNQFKLDKLYHTDFLNVALLSALALLIGVVIGLVSYHQLMVESEYVPIWVLLVVLFSFLLTQGQYFLLKNLRALGMGLILFMIISFVYLSNAIGTTVNLSGSTATLKSLNLLSVLENQLSGYFDGRTASLLFVLLTIAGIIALSVLNTLFTWPSGQKASHTQEGLS</sequence>
<keyword evidence="6 11" id="KW-1133">Transmembrane helix</keyword>
<dbReference type="InterPro" id="IPR051328">
    <property type="entry name" value="T7SS_ABC-Transporter"/>
</dbReference>
<evidence type="ECO:0000256" key="11">
    <source>
        <dbReference type="SAM" id="Phobius"/>
    </source>
</evidence>
<keyword evidence="10" id="KW-0175">Coiled coil</keyword>
<keyword evidence="5 11" id="KW-0812">Transmembrane</keyword>
<comment type="caution">
    <text evidence="12">The sequence shown here is derived from an EMBL/GenBank/DDBJ whole genome shotgun (WGS) entry which is preliminary data.</text>
</comment>
<evidence type="ECO:0000256" key="4">
    <source>
        <dbReference type="ARBA" id="ARBA00022475"/>
    </source>
</evidence>
<evidence type="ECO:0000256" key="9">
    <source>
        <dbReference type="ARBA" id="ARBA00046722"/>
    </source>
</evidence>
<evidence type="ECO:0000256" key="3">
    <source>
        <dbReference type="ARBA" id="ARBA00020819"/>
    </source>
</evidence>
<feature type="transmembrane region" description="Helical" evidence="11">
    <location>
        <begin position="1002"/>
        <end position="1024"/>
    </location>
</feature>
<comment type="subcellular location">
    <subcellularLocation>
        <location evidence="1">Cell membrane</location>
        <topology evidence="1">Multi-pass membrane protein</topology>
    </subcellularLocation>
</comment>
<reference evidence="13" key="1">
    <citation type="journal article" date="2019" name="Int. J. Syst. Evol. Microbiol.">
        <title>The Global Catalogue of Microorganisms (GCM) 10K type strain sequencing project: providing services to taxonomists for standard genome sequencing and annotation.</title>
        <authorList>
            <consortium name="The Broad Institute Genomics Platform"/>
            <consortium name="The Broad Institute Genome Sequencing Center for Infectious Disease"/>
            <person name="Wu L."/>
            <person name="Ma J."/>
        </authorList>
    </citation>
    <scope>NUCLEOTIDE SEQUENCE [LARGE SCALE GENOMIC DNA]</scope>
    <source>
        <strain evidence="13">CCUG 67170</strain>
    </source>
</reference>
<evidence type="ECO:0000256" key="5">
    <source>
        <dbReference type="ARBA" id="ARBA00022692"/>
    </source>
</evidence>
<dbReference type="EMBL" id="JBHRZV010000049">
    <property type="protein sequence ID" value="MFC3928396.1"/>
    <property type="molecule type" value="Genomic_DNA"/>
</dbReference>
<dbReference type="Proteomes" id="UP001595807">
    <property type="component" value="Unassembled WGS sequence"/>
</dbReference>
<comment type="similarity">
    <text evidence="2">Belongs to the EsaA family.</text>
</comment>
<comment type="subunit">
    <text evidence="9">Homodimer. Interacts with EssB.</text>
</comment>
<dbReference type="RefSeq" id="WP_380426897.1">
    <property type="nucleotide sequence ID" value="NZ_JBHRZV010000049.1"/>
</dbReference>
<keyword evidence="4" id="KW-1003">Cell membrane</keyword>
<feature type="transmembrane region" description="Helical" evidence="11">
    <location>
        <begin position="848"/>
        <end position="867"/>
    </location>
</feature>
<protein>
    <recommendedName>
        <fullName evidence="3">Type VII secretion system accessory factor EsaA</fullName>
    </recommendedName>
</protein>
<feature type="transmembrane region" description="Helical" evidence="11">
    <location>
        <begin position="922"/>
        <end position="941"/>
    </location>
</feature>
<keyword evidence="13" id="KW-1185">Reference proteome</keyword>
<feature type="coiled-coil region" evidence="10">
    <location>
        <begin position="324"/>
        <end position="362"/>
    </location>
</feature>